<dbReference type="RefSeq" id="YP_010086152.1">
    <property type="nucleotide sequence ID" value="NC_055366.1"/>
</dbReference>
<evidence type="ECO:0000256" key="1">
    <source>
        <dbReference type="ARBA" id="ARBA00004136"/>
    </source>
</evidence>
<dbReference type="GO" id="GO:0044177">
    <property type="term" value="C:host cell Golgi apparatus"/>
    <property type="evidence" value="ECO:0007669"/>
    <property type="project" value="UniProtKB-SubCell"/>
</dbReference>
<comment type="similarity">
    <text evidence="6">Belongs to the phlebovirus nucleocapsid protein family.</text>
</comment>
<sequence>MASPASWVDFVEEIERGPLTLKEIEEWIAEFQYQGFDPVTILKSIWERGQKAGKSKAEIIKDVQGMIVLHLTRGNKVEKMKKKMSEAGQKALQVLISAYGIKEKAVNATDLTLSRVAIVNAGLTCSLLEFVQQHMAVTLTEMERDSPGYPVHMMHGSFASMIDLTLPDATSKDIIDAHQLYLVRFAQKINPASRSKTFKQIVEDNKQTLKAAMSSTFISNKVKLDHLKKWGIVDQHSVVSDETKEAAKVFRKLLGAA</sequence>
<evidence type="ECO:0000256" key="17">
    <source>
        <dbReference type="ARBA" id="ARBA00046628"/>
    </source>
</evidence>
<evidence type="ECO:0000256" key="3">
    <source>
        <dbReference type="ARBA" id="ARBA00004192"/>
    </source>
</evidence>
<evidence type="ECO:0000256" key="11">
    <source>
        <dbReference type="ARBA" id="ARBA00022844"/>
    </source>
</evidence>
<evidence type="ECO:0000256" key="8">
    <source>
        <dbReference type="ARBA" id="ARBA00022561"/>
    </source>
</evidence>
<evidence type="ECO:0000256" key="6">
    <source>
        <dbReference type="ARBA" id="ARBA00005299"/>
    </source>
</evidence>
<keyword evidence="8" id="KW-0167">Capsid protein</keyword>
<evidence type="ECO:0000256" key="10">
    <source>
        <dbReference type="ARBA" id="ARBA00022812"/>
    </source>
</evidence>
<dbReference type="EMBL" id="KF892054">
    <property type="protein sequence ID" value="AII79359.1"/>
    <property type="molecule type" value="Genomic_RNA"/>
</dbReference>
<evidence type="ECO:0000256" key="12">
    <source>
        <dbReference type="ARBA" id="ARBA00022884"/>
    </source>
</evidence>
<dbReference type="PIRSF" id="PIRSF003953">
    <property type="entry name" value="N_PhelboV"/>
    <property type="match status" value="1"/>
</dbReference>
<protein>
    <recommendedName>
        <fullName evidence="7">Nucleoprotein</fullName>
    </recommendedName>
    <alternativeName>
        <fullName evidence="16">Nucleocapsid protein</fullName>
    </alternativeName>
</protein>
<keyword evidence="10" id="KW-1040">Host Golgi apparatus</keyword>
<keyword evidence="9" id="KW-1048">Host nucleus</keyword>
<keyword evidence="15" id="KW-0687">Ribonucleoprotein</keyword>
<organism evidence="18 19">
    <name type="scientific">Rukutama virus</name>
    <dbReference type="NCBI Taxonomy" id="1531287"/>
    <lineage>
        <taxon>Viruses</taxon>
        <taxon>Riboviria</taxon>
        <taxon>Orthornavirae</taxon>
        <taxon>Negarnaviricota</taxon>
        <taxon>Polyploviricotina</taxon>
        <taxon>Bunyaviricetes</taxon>
        <taxon>Hareavirales</taxon>
        <taxon>Phenuiviridae</taxon>
        <taxon>Uukuvirus</taxon>
        <taxon>Uukuvirus rukutamaense</taxon>
    </lineage>
</organism>
<dbReference type="InterPro" id="IPR009522">
    <property type="entry name" value="Capsid_Phlebovir/Tenuivir"/>
</dbReference>
<comment type="subcellular location">
    <subcellularLocation>
        <location evidence="1">Host Golgi apparatus</location>
    </subcellularLocation>
    <subcellularLocation>
        <location evidence="3">Host cytoplasm</location>
    </subcellularLocation>
    <subcellularLocation>
        <location evidence="5">Host endoplasmic reticulum-Golgi intermediate compartment</location>
    </subcellularLocation>
    <subcellularLocation>
        <location evidence="2">Host nucleus</location>
    </subcellularLocation>
    <subcellularLocation>
        <location evidence="4">Virion</location>
    </subcellularLocation>
</comment>
<dbReference type="GO" id="GO:0042025">
    <property type="term" value="C:host cell nucleus"/>
    <property type="evidence" value="ECO:0007669"/>
    <property type="project" value="UniProtKB-SubCell"/>
</dbReference>
<reference evidence="18 19" key="1">
    <citation type="submission" date="2013-11" db="EMBL/GenBank/DDBJ databases">
        <title>Complete genome sequences of the new Phleboviruses, isolated in Eurasia.</title>
        <authorList>
            <person name="Alkhovsky S.V."/>
            <person name="Shchetinin A.M."/>
            <person name="Shchelkanov M.Y."/>
            <person name="Lvov D.K."/>
        </authorList>
    </citation>
    <scope>NUCLEOTIDE SEQUENCE [LARGE SCALE GENOMIC DNA]</scope>
    <source>
        <strain evidence="18">LEIV-6269C</strain>
    </source>
</reference>
<evidence type="ECO:0000256" key="15">
    <source>
        <dbReference type="ARBA" id="ARBA00023274"/>
    </source>
</evidence>
<evidence type="ECO:0000256" key="13">
    <source>
        <dbReference type="ARBA" id="ARBA00023086"/>
    </source>
</evidence>
<evidence type="ECO:0000256" key="2">
    <source>
        <dbReference type="ARBA" id="ARBA00004147"/>
    </source>
</evidence>
<keyword evidence="12" id="KW-0694">RNA-binding</keyword>
<dbReference type="GO" id="GO:0044172">
    <property type="term" value="C:host cell endoplasmic reticulum-Golgi intermediate compartment"/>
    <property type="evidence" value="ECO:0007669"/>
    <property type="project" value="UniProtKB-SubCell"/>
</dbReference>
<keyword evidence="14" id="KW-1035">Host cytoplasm</keyword>
<keyword evidence="11" id="KW-0946">Virion</keyword>
<dbReference type="GO" id="GO:0003723">
    <property type="term" value="F:RNA binding"/>
    <property type="evidence" value="ECO:0007669"/>
    <property type="project" value="UniProtKB-KW"/>
</dbReference>
<evidence type="ECO:0000256" key="9">
    <source>
        <dbReference type="ARBA" id="ARBA00022562"/>
    </source>
</evidence>
<evidence type="ECO:0000256" key="4">
    <source>
        <dbReference type="ARBA" id="ARBA00004328"/>
    </source>
</evidence>
<evidence type="ECO:0000313" key="18">
    <source>
        <dbReference type="EMBL" id="AII79359.1"/>
    </source>
</evidence>
<proteinExistence type="inferred from homology"/>
<dbReference type="InterPro" id="IPR015971">
    <property type="entry name" value="Nucleocapsid_Phlebovirus"/>
</dbReference>
<dbReference type="KEGG" id="vg:65101310"/>
<evidence type="ECO:0000256" key="5">
    <source>
        <dbReference type="ARBA" id="ARBA00004452"/>
    </source>
</evidence>
<accession>A0A076JQF4</accession>
<evidence type="ECO:0000256" key="7">
    <source>
        <dbReference type="ARBA" id="ARBA00014389"/>
    </source>
</evidence>
<evidence type="ECO:0000313" key="19">
    <source>
        <dbReference type="Proteomes" id="UP000099228"/>
    </source>
</evidence>
<comment type="subunit">
    <text evidence="17">Homodimer. Homohexamer; ring-shaped, necessary to form the nucleocapsid. Homopentamers; opened pentamers in solution. Binds to viral genomic RNA. Interacts with glycoprotein Gn; this interaction allows packaging of nucleocapsids into virions.</text>
</comment>
<dbReference type="Proteomes" id="UP000099228">
    <property type="component" value="Genome"/>
</dbReference>
<keyword evidence="19" id="KW-1185">Reference proteome</keyword>
<keyword evidence="13 18" id="KW-0543">Viral nucleoprotein</keyword>
<dbReference type="GO" id="GO:0019013">
    <property type="term" value="C:viral nucleocapsid"/>
    <property type="evidence" value="ECO:0007669"/>
    <property type="project" value="UniProtKB-KW"/>
</dbReference>
<name>A0A076JQF4_9VIRU</name>
<dbReference type="GeneID" id="65101310"/>
<dbReference type="Pfam" id="PF05733">
    <property type="entry name" value="Tenui_N"/>
    <property type="match status" value="1"/>
</dbReference>
<evidence type="ECO:0000256" key="14">
    <source>
        <dbReference type="ARBA" id="ARBA00023200"/>
    </source>
</evidence>
<evidence type="ECO:0000256" key="16">
    <source>
        <dbReference type="ARBA" id="ARBA00033344"/>
    </source>
</evidence>
<dbReference type="GO" id="GO:1990904">
    <property type="term" value="C:ribonucleoprotein complex"/>
    <property type="evidence" value="ECO:0007669"/>
    <property type="project" value="UniProtKB-KW"/>
</dbReference>